<comment type="caution">
    <text evidence="2">The sequence shown here is derived from an EMBL/GenBank/DDBJ whole genome shotgun (WGS) entry which is preliminary data.</text>
</comment>
<dbReference type="OrthoDB" id="3180470at2"/>
<dbReference type="RefSeq" id="WP_122151425.1">
    <property type="nucleotide sequence ID" value="NZ_RFFI01000266.1"/>
</dbReference>
<protein>
    <submittedName>
        <fullName evidence="2">Glycosyltransferase</fullName>
    </submittedName>
</protein>
<dbReference type="EMBL" id="RFFI01000266">
    <property type="protein sequence ID" value="RMI00531.1"/>
    <property type="molecule type" value="Genomic_DNA"/>
</dbReference>
<reference evidence="2 3" key="1">
    <citation type="submission" date="2018-10" db="EMBL/GenBank/DDBJ databases">
        <title>Isolation, diversity and antifungal activity of actinobacteria from wheat.</title>
        <authorList>
            <person name="Han C."/>
        </authorList>
    </citation>
    <scope>NUCLEOTIDE SEQUENCE [LARGE SCALE GENOMIC DNA]</scope>
    <source>
        <strain evidence="2 3">NEAU-YY56</strain>
    </source>
</reference>
<organism evidence="2 3">
    <name type="scientific">Cellulomonas triticagri</name>
    <dbReference type="NCBI Taxonomy" id="2483352"/>
    <lineage>
        <taxon>Bacteria</taxon>
        <taxon>Bacillati</taxon>
        <taxon>Actinomycetota</taxon>
        <taxon>Actinomycetes</taxon>
        <taxon>Micrococcales</taxon>
        <taxon>Cellulomonadaceae</taxon>
        <taxon>Cellulomonas</taxon>
    </lineage>
</organism>
<gene>
    <name evidence="2" type="ORF">EBM89_20760</name>
</gene>
<dbReference type="SUPFAM" id="SSF53448">
    <property type="entry name" value="Nucleotide-diphospho-sugar transferases"/>
    <property type="match status" value="1"/>
</dbReference>
<accession>A0A3M2IKK3</accession>
<evidence type="ECO:0000313" key="3">
    <source>
        <dbReference type="Proteomes" id="UP000269289"/>
    </source>
</evidence>
<sequence length="258" mass="27200">MTDSVAARADLSVVVVAQGSEAALLTAVRSVLTALDLAAHGVRHHGGWLRGERLGGEIVLVVRDVAALPAAVRRDRRVRVVAAPGVGTGRARNVGVAAARGRYLLFTSPDARVPVPWAVEMTTPLREGRADLTGGAVRLADTRPAWVDDALAAAVLGVVPDPPTSGRAFSGVSMAATRAVLESVGFDEALGTPRYPFTGDVMFRHDVVAAGFRELAVPGVTVERRPDPGALTPRALRRRAAQHARGAAYLDRHLRDAR</sequence>
<feature type="domain" description="Glycosyltransferase 2-like" evidence="1">
    <location>
        <begin position="71"/>
        <end position="139"/>
    </location>
</feature>
<dbReference type="AlphaFoldDB" id="A0A3M2IKK3"/>
<proteinExistence type="predicted"/>
<keyword evidence="3" id="KW-1185">Reference proteome</keyword>
<dbReference type="Proteomes" id="UP000269289">
    <property type="component" value="Unassembled WGS sequence"/>
</dbReference>
<evidence type="ECO:0000313" key="2">
    <source>
        <dbReference type="EMBL" id="RMI00531.1"/>
    </source>
</evidence>
<dbReference type="GO" id="GO:0016740">
    <property type="term" value="F:transferase activity"/>
    <property type="evidence" value="ECO:0007669"/>
    <property type="project" value="UniProtKB-KW"/>
</dbReference>
<dbReference type="InterPro" id="IPR029044">
    <property type="entry name" value="Nucleotide-diphossugar_trans"/>
</dbReference>
<keyword evidence="2" id="KW-0808">Transferase</keyword>
<dbReference type="Gene3D" id="3.90.550.10">
    <property type="entry name" value="Spore Coat Polysaccharide Biosynthesis Protein SpsA, Chain A"/>
    <property type="match status" value="1"/>
</dbReference>
<evidence type="ECO:0000259" key="1">
    <source>
        <dbReference type="Pfam" id="PF00535"/>
    </source>
</evidence>
<dbReference type="InterPro" id="IPR001173">
    <property type="entry name" value="Glyco_trans_2-like"/>
</dbReference>
<dbReference type="Pfam" id="PF00535">
    <property type="entry name" value="Glycos_transf_2"/>
    <property type="match status" value="1"/>
</dbReference>
<name>A0A3M2IKK3_9CELL</name>
<feature type="non-terminal residue" evidence="2">
    <location>
        <position position="258"/>
    </location>
</feature>